<evidence type="ECO:0000256" key="3">
    <source>
        <dbReference type="SAM" id="SignalP"/>
    </source>
</evidence>
<dbReference type="RefSeq" id="WP_337313152.1">
    <property type="nucleotide sequence ID" value="NZ_JAEKNS010000131.1"/>
</dbReference>
<feature type="region of interest" description="Disordered" evidence="1">
    <location>
        <begin position="617"/>
        <end position="636"/>
    </location>
</feature>
<accession>A0A2W5ZAY4</accession>
<dbReference type="Proteomes" id="UP000606991">
    <property type="component" value="Unassembled WGS sequence"/>
</dbReference>
<reference evidence="4 7" key="3">
    <citation type="submission" date="2020-10" db="EMBL/GenBank/DDBJ databases">
        <title>Ca. Dormibacterota MAGs.</title>
        <authorList>
            <person name="Montgomery K."/>
        </authorList>
    </citation>
    <scope>NUCLEOTIDE SEQUENCE [LARGE SCALE GENOMIC DNA]</scope>
    <source>
        <strain evidence="4">SC8812_S17_18</strain>
    </source>
</reference>
<feature type="region of interest" description="Disordered" evidence="1">
    <location>
        <begin position="559"/>
        <end position="591"/>
    </location>
</feature>
<dbReference type="EMBL" id="JAEKNS010000131">
    <property type="protein sequence ID" value="MBJ7595755.1"/>
    <property type="molecule type" value="Genomic_DNA"/>
</dbReference>
<evidence type="ECO:0000256" key="2">
    <source>
        <dbReference type="SAM" id="Phobius"/>
    </source>
</evidence>
<reference evidence="5" key="2">
    <citation type="submission" date="2018-05" db="EMBL/GenBank/DDBJ databases">
        <authorList>
            <person name="Ferrari B."/>
        </authorList>
    </citation>
    <scope>NUCLEOTIDE SEQUENCE</scope>
    <source>
        <strain evidence="5">RRmetagenome_bin12</strain>
    </source>
</reference>
<proteinExistence type="predicted"/>
<feature type="compositionally biased region" description="Polar residues" evidence="1">
    <location>
        <begin position="626"/>
        <end position="636"/>
    </location>
</feature>
<evidence type="ECO:0000256" key="1">
    <source>
        <dbReference type="SAM" id="MobiDB-lite"/>
    </source>
</evidence>
<dbReference type="EMBL" id="QHBU01000067">
    <property type="protein sequence ID" value="PZR82569.1"/>
    <property type="molecule type" value="Genomic_DNA"/>
</dbReference>
<comment type="caution">
    <text evidence="5">The sequence shown here is derived from an EMBL/GenBank/DDBJ whole genome shotgun (WGS) entry which is preliminary data.</text>
</comment>
<feature type="signal peptide" evidence="3">
    <location>
        <begin position="1"/>
        <end position="32"/>
    </location>
</feature>
<feature type="compositionally biased region" description="Low complexity" evidence="1">
    <location>
        <begin position="563"/>
        <end position="588"/>
    </location>
</feature>
<dbReference type="AlphaFoldDB" id="A0A2W5ZAY4"/>
<protein>
    <submittedName>
        <fullName evidence="5">Uncharacterized protein</fullName>
    </submittedName>
</protein>
<evidence type="ECO:0000313" key="7">
    <source>
        <dbReference type="Proteomes" id="UP000606991"/>
    </source>
</evidence>
<evidence type="ECO:0000313" key="4">
    <source>
        <dbReference type="EMBL" id="MBJ7595755.1"/>
    </source>
</evidence>
<keyword evidence="2" id="KW-0472">Membrane</keyword>
<dbReference type="Proteomes" id="UP000248724">
    <property type="component" value="Unassembled WGS sequence"/>
</dbReference>
<keyword evidence="2" id="KW-0812">Transmembrane</keyword>
<name>A0A2W5ZAY4_9BACT</name>
<feature type="chain" id="PRO_5015849639" evidence="3">
    <location>
        <begin position="33"/>
        <end position="636"/>
    </location>
</feature>
<keyword evidence="2" id="KW-1133">Transmembrane helix</keyword>
<evidence type="ECO:0000313" key="5">
    <source>
        <dbReference type="EMBL" id="PZR82569.1"/>
    </source>
</evidence>
<reference evidence="5 6" key="1">
    <citation type="journal article" date="2017" name="Nature">
        <title>Atmospheric trace gases support primary production in Antarctic desert surface soil.</title>
        <authorList>
            <person name="Ji M."/>
            <person name="Greening C."/>
            <person name="Vanwonterghem I."/>
            <person name="Carere C.R."/>
            <person name="Bay S.K."/>
            <person name="Steen J.A."/>
            <person name="Montgomery K."/>
            <person name="Lines T."/>
            <person name="Beardall J."/>
            <person name="van Dorst J."/>
            <person name="Snape I."/>
            <person name="Stott M.B."/>
            <person name="Hugenholtz P."/>
            <person name="Ferrari B.C."/>
        </authorList>
    </citation>
    <scope>NUCLEOTIDE SEQUENCE [LARGE SCALE GENOMIC DNA]</scope>
    <source>
        <strain evidence="5">RRmetagenome_bin12</strain>
    </source>
</reference>
<accession>A0A934K4U8</accession>
<organism evidence="5 6">
    <name type="scientific">Candidatus Aeolococcus gillhamiae</name>
    <dbReference type="NCBI Taxonomy" id="3127015"/>
    <lineage>
        <taxon>Bacteria</taxon>
        <taxon>Bacillati</taxon>
        <taxon>Candidatus Dormiibacterota</taxon>
        <taxon>Candidatus Dormibacteria</taxon>
        <taxon>Candidatus Aeolococcales</taxon>
        <taxon>Candidatus Aeolococcaceae</taxon>
        <taxon>Candidatus Aeolococcus</taxon>
    </lineage>
</organism>
<sequence length="636" mass="64984">MRPVSKQSGRRTVIAALVASVVALLSVPAALAAGSATLYPNGVAGTRANTEWRTSTYGGGAVFRRTLLHAYATAGEYLLMGSTAIGVGAADVMVWDPGLVAGTVGLESVPTTTSYSCAAQRSTSGVAAQGKIVSRGEELAGPDTVPSSVPNGYTPCYYQVPSTGIYSIAMIGPSGPSSDADGGVAADVGLASASDFNASQLTSVAGWDVTVRDSLADATTTRPGRLYTFTLALFTGGNGRPADLINYVVTPDGYRYKVDDHGMDPNGWIQYANRLGFLDPDGKTPLYHDAVAVNSGHPAQLTSIQGGVIFARPEFPMFFEPPAPAALTALGIPLAPTAPQVSSLTFRGIKRPAVASPQSGGSFSFTSSVTGVYQIVISHDGVNFDPTNPQNRVLRGSAVAGPQKVAWDGKDNSGAYLPIKSAAYPYRVGIHGGEYHLPFVDVENNIQGGPSITLLNPPNGVCPALNGGCSGAFYDDRGYSTTTGQTVGTAGTVLCGLNPPTVAFSDPVLGYDTTSNQRAFGTPVGGNANVPCLGNFGDTKGLDLWTYYAAAPVNGELTVGDQPAPAGSPLSSSDSPSAAAPPATLSTPQTGTALAGPFAGGAVLTILGMGLAAVTGRRRTAIQAPRTPTSVTRPGR</sequence>
<evidence type="ECO:0000313" key="6">
    <source>
        <dbReference type="Proteomes" id="UP000248724"/>
    </source>
</evidence>
<keyword evidence="3" id="KW-0732">Signal</keyword>
<feature type="transmembrane region" description="Helical" evidence="2">
    <location>
        <begin position="594"/>
        <end position="614"/>
    </location>
</feature>
<gene>
    <name evidence="5" type="ORF">DLM65_03545</name>
    <name evidence="4" type="ORF">JF886_13020</name>
</gene>